<reference evidence="1" key="1">
    <citation type="submission" date="2021-02" db="EMBL/GenBank/DDBJ databases">
        <authorList>
            <person name="Syme A R."/>
            <person name="Syme A R."/>
            <person name="Moolhuijzen P."/>
        </authorList>
    </citation>
    <scope>NUCLEOTIDE SEQUENCE</scope>
    <source>
        <strain evidence="1">W1-1</strain>
    </source>
</reference>
<evidence type="ECO:0000313" key="2">
    <source>
        <dbReference type="Proteomes" id="UP000472372"/>
    </source>
</evidence>
<dbReference type="EMBL" id="HG992985">
    <property type="protein sequence ID" value="CAE7207992.1"/>
    <property type="molecule type" value="Genomic_DNA"/>
</dbReference>
<name>A0A6S6WBU9_9PLEO</name>
<sequence length="53" mass="5603">MKITAVFLALVATSLAISLPQVPQFKNACGPGCPSNMRCIPDFGCVLCDDNKC</sequence>
<protein>
    <submittedName>
        <fullName evidence="1">Uncharacterized protein</fullName>
    </submittedName>
</protein>
<dbReference type="AlphaFoldDB" id="A0A6S6WBU9"/>
<accession>A0A6S6WBU9</accession>
<evidence type="ECO:0000313" key="1">
    <source>
        <dbReference type="EMBL" id="CAE7207992.1"/>
    </source>
</evidence>
<proteinExistence type="predicted"/>
<dbReference type="Proteomes" id="UP000472372">
    <property type="component" value="Chromosome 9"/>
</dbReference>
<organism evidence="1 2">
    <name type="scientific">Pyrenophora teres f. teres</name>
    <dbReference type="NCBI Taxonomy" id="97479"/>
    <lineage>
        <taxon>Eukaryota</taxon>
        <taxon>Fungi</taxon>
        <taxon>Dikarya</taxon>
        <taxon>Ascomycota</taxon>
        <taxon>Pezizomycotina</taxon>
        <taxon>Dothideomycetes</taxon>
        <taxon>Pleosporomycetidae</taxon>
        <taxon>Pleosporales</taxon>
        <taxon>Pleosporineae</taxon>
        <taxon>Pleosporaceae</taxon>
        <taxon>Pyrenophora</taxon>
    </lineage>
</organism>
<gene>
    <name evidence="1" type="ORF">PTTW11_09772</name>
</gene>